<protein>
    <submittedName>
        <fullName evidence="1">Uncharacterized protein</fullName>
    </submittedName>
</protein>
<name>A0ACB9QNH7_9MYRT</name>
<dbReference type="EMBL" id="CM042885">
    <property type="protein sequence ID" value="KAI4367653.1"/>
    <property type="molecule type" value="Genomic_DNA"/>
</dbReference>
<evidence type="ECO:0000313" key="2">
    <source>
        <dbReference type="Proteomes" id="UP001057402"/>
    </source>
</evidence>
<dbReference type="Proteomes" id="UP001057402">
    <property type="component" value="Chromosome 6"/>
</dbReference>
<reference evidence="2" key="1">
    <citation type="journal article" date="2023" name="Front. Plant Sci.">
        <title>Chromosomal-level genome assembly of Melastoma candidum provides insights into trichome evolution.</title>
        <authorList>
            <person name="Zhong Y."/>
            <person name="Wu W."/>
            <person name="Sun C."/>
            <person name="Zou P."/>
            <person name="Liu Y."/>
            <person name="Dai S."/>
            <person name="Zhou R."/>
        </authorList>
    </citation>
    <scope>NUCLEOTIDE SEQUENCE [LARGE SCALE GENOMIC DNA]</scope>
</reference>
<evidence type="ECO:0000313" key="1">
    <source>
        <dbReference type="EMBL" id="KAI4367653.1"/>
    </source>
</evidence>
<proteinExistence type="predicted"/>
<accession>A0ACB9QNH7</accession>
<sequence>MDDDDVYYFTEEDCYCSDRDAFDGFKCDHDDVIWLARRCSSSAKIITKESLLAAQEENLRKVMDILSLREPHARTLLIHYKWDVETLLGTLVEEGRAKLFADAGVPETADLCIDLPTWEASLITCEVCMEEVPGEQASRMDCGHCFCNDCWTEHFIVKINEGQSKRIRCMAHKCNTICDEALVRSLVSKRRPDLVPIFDRFLLESYIEDNKMVKWCPSTPHCGNAIRKEENGCYEVECPCGMQFCFSCLSEAHSPCSCVMWQLWTKKCKDESDSVNWIAVHTKPCPNCRKPVEKNGGCNYVRCICQQGFCWLCGGAFGRGSSLSPLPRCSCGRYKDDRGRNQDLEERELYRYMHYNGRYRAHADSFKLENKLRETLQQKVSSSVENDSAFYDFSWVDRGLYRLFRSRRVLLYSYPFAYYMFGEELFKDKIIKEERQLKQRLFEDQQQQLEYNVERLSKLLEEPIDKLERDRVADIRLQVLNQGAITDSLCQKMYDCIGNDLLGRPEDIAPYRSMGIERASEFSGSLSSWADRTDHNPSVLQFAKAGVAETDRSLSSGSRKDGGRSLQRKRAREDGAVDGLLDLHVPATEYY</sequence>
<comment type="caution">
    <text evidence="1">The sequence shown here is derived from an EMBL/GenBank/DDBJ whole genome shotgun (WGS) entry which is preliminary data.</text>
</comment>
<gene>
    <name evidence="1" type="ORF">MLD38_023364</name>
</gene>
<keyword evidence="2" id="KW-1185">Reference proteome</keyword>
<organism evidence="1 2">
    <name type="scientific">Melastoma candidum</name>
    <dbReference type="NCBI Taxonomy" id="119954"/>
    <lineage>
        <taxon>Eukaryota</taxon>
        <taxon>Viridiplantae</taxon>
        <taxon>Streptophyta</taxon>
        <taxon>Embryophyta</taxon>
        <taxon>Tracheophyta</taxon>
        <taxon>Spermatophyta</taxon>
        <taxon>Magnoliopsida</taxon>
        <taxon>eudicotyledons</taxon>
        <taxon>Gunneridae</taxon>
        <taxon>Pentapetalae</taxon>
        <taxon>rosids</taxon>
        <taxon>malvids</taxon>
        <taxon>Myrtales</taxon>
        <taxon>Melastomataceae</taxon>
        <taxon>Melastomatoideae</taxon>
        <taxon>Melastomateae</taxon>
        <taxon>Melastoma</taxon>
    </lineage>
</organism>